<reference evidence="2 3" key="1">
    <citation type="submission" date="2023-12" db="EMBL/GenBank/DDBJ databases">
        <title>A high-quality genome assembly for Dillenia turbinata (Dilleniales).</title>
        <authorList>
            <person name="Chanderbali A."/>
        </authorList>
    </citation>
    <scope>NUCLEOTIDE SEQUENCE [LARGE SCALE GENOMIC DNA]</scope>
    <source>
        <strain evidence="2">LSX21</strain>
        <tissue evidence="2">Leaf</tissue>
    </source>
</reference>
<dbReference type="InterPro" id="IPR035897">
    <property type="entry name" value="Toll_tir_struct_dom_sf"/>
</dbReference>
<dbReference type="SMART" id="SM00255">
    <property type="entry name" value="TIR"/>
    <property type="match status" value="1"/>
</dbReference>
<feature type="domain" description="TIR" evidence="1">
    <location>
        <begin position="34"/>
        <end position="157"/>
    </location>
</feature>
<accession>A0AAN8VRE8</accession>
<dbReference type="PANTHER" id="PTHR31008:SF16">
    <property type="entry name" value="TOLL-INTERLEUKIN-RESISTANCE (TIR) DOMAIN FAMILY PROTEIN"/>
    <property type="match status" value="1"/>
</dbReference>
<name>A0AAN8VRE8_9MAGN</name>
<evidence type="ECO:0000313" key="2">
    <source>
        <dbReference type="EMBL" id="KAK6932518.1"/>
    </source>
</evidence>
<dbReference type="AlphaFoldDB" id="A0AAN8VRE8"/>
<proteinExistence type="predicted"/>
<dbReference type="Proteomes" id="UP001370490">
    <property type="component" value="Unassembled WGS sequence"/>
</dbReference>
<comment type="caution">
    <text evidence="2">The sequence shown here is derived from an EMBL/GenBank/DDBJ whole genome shotgun (WGS) entry which is preliminary data.</text>
</comment>
<organism evidence="2 3">
    <name type="scientific">Dillenia turbinata</name>
    <dbReference type="NCBI Taxonomy" id="194707"/>
    <lineage>
        <taxon>Eukaryota</taxon>
        <taxon>Viridiplantae</taxon>
        <taxon>Streptophyta</taxon>
        <taxon>Embryophyta</taxon>
        <taxon>Tracheophyta</taxon>
        <taxon>Spermatophyta</taxon>
        <taxon>Magnoliopsida</taxon>
        <taxon>eudicotyledons</taxon>
        <taxon>Gunneridae</taxon>
        <taxon>Pentapetalae</taxon>
        <taxon>Dilleniales</taxon>
        <taxon>Dilleniaceae</taxon>
        <taxon>Dillenia</taxon>
    </lineage>
</organism>
<dbReference type="EMBL" id="JBAMMX010000010">
    <property type="protein sequence ID" value="KAK6932518.1"/>
    <property type="molecule type" value="Genomic_DNA"/>
</dbReference>
<dbReference type="InterPro" id="IPR000157">
    <property type="entry name" value="TIR_dom"/>
</dbReference>
<dbReference type="Gene3D" id="3.40.50.10140">
    <property type="entry name" value="Toll/interleukin-1 receptor homology (TIR) domain"/>
    <property type="match status" value="1"/>
</dbReference>
<sequence>MQPSMAQNMCRQVLLRNRAVDRIARSSLRTMPRSPCDVFVNHRGIDTKRGIAGLLYDHLNRLKLRPFLDSKNMKPGDKLFEKIDMAIRNCKVGVAVFSPRYCESNFCLHELALLMESRKRVIPIFCDVKPSEIRVKKNGFCPMKEIERFSWALEEAKYTVGLTFDSSTVDWSNFLETASDAIVENLIEVDDQE</sequence>
<dbReference type="Pfam" id="PF01582">
    <property type="entry name" value="TIR"/>
    <property type="match status" value="1"/>
</dbReference>
<gene>
    <name evidence="2" type="ORF">RJ641_002142</name>
</gene>
<dbReference type="SUPFAM" id="SSF52200">
    <property type="entry name" value="Toll/Interleukin receptor TIR domain"/>
    <property type="match status" value="1"/>
</dbReference>
<keyword evidence="2" id="KW-0675">Receptor</keyword>
<dbReference type="GO" id="GO:0007165">
    <property type="term" value="P:signal transduction"/>
    <property type="evidence" value="ECO:0007669"/>
    <property type="project" value="InterPro"/>
</dbReference>
<protein>
    <submittedName>
        <fullName evidence="2">Toll/interleukin-1 receptor homology (TIR) domain</fullName>
    </submittedName>
</protein>
<dbReference type="PANTHER" id="PTHR31008">
    <property type="entry name" value="COP1-INTERACTING PROTEIN-RELATED"/>
    <property type="match status" value="1"/>
</dbReference>
<keyword evidence="3" id="KW-1185">Reference proteome</keyword>
<dbReference type="PROSITE" id="PS50104">
    <property type="entry name" value="TIR"/>
    <property type="match status" value="1"/>
</dbReference>
<evidence type="ECO:0000259" key="1">
    <source>
        <dbReference type="PROSITE" id="PS50104"/>
    </source>
</evidence>
<evidence type="ECO:0000313" key="3">
    <source>
        <dbReference type="Proteomes" id="UP001370490"/>
    </source>
</evidence>